<dbReference type="EMBL" id="MNPL01032524">
    <property type="protein sequence ID" value="OQR66428.1"/>
    <property type="molecule type" value="Genomic_DNA"/>
</dbReference>
<dbReference type="InterPro" id="IPR013783">
    <property type="entry name" value="Ig-like_fold"/>
</dbReference>
<dbReference type="Gene3D" id="2.60.40.10">
    <property type="entry name" value="Immunoglobulins"/>
    <property type="match status" value="1"/>
</dbReference>
<reference evidence="2 3" key="1">
    <citation type="journal article" date="2017" name="Gigascience">
        <title>Draft genome of the honey bee ectoparasitic mite, Tropilaelaps mercedesae, is shaped by the parasitic life history.</title>
        <authorList>
            <person name="Dong X."/>
            <person name="Armstrong S.D."/>
            <person name="Xia D."/>
            <person name="Makepeace B.L."/>
            <person name="Darby A.C."/>
            <person name="Kadowaki T."/>
        </authorList>
    </citation>
    <scope>NUCLEOTIDE SEQUENCE [LARGE SCALE GENOMIC DNA]</scope>
    <source>
        <strain evidence="2">Wuxi-XJTLU</strain>
    </source>
</reference>
<comment type="caution">
    <text evidence="2">The sequence shown here is derived from an EMBL/GenBank/DDBJ whole genome shotgun (WGS) entry which is preliminary data.</text>
</comment>
<dbReference type="STRING" id="418985.A0A1V9WYW9"/>
<dbReference type="AlphaFoldDB" id="A0A1V9WYW9"/>
<gene>
    <name evidence="2" type="ORF">BIW11_02351</name>
</gene>
<dbReference type="InterPro" id="IPR007110">
    <property type="entry name" value="Ig-like_dom"/>
</dbReference>
<evidence type="ECO:0000313" key="2">
    <source>
        <dbReference type="EMBL" id="OQR66428.1"/>
    </source>
</evidence>
<feature type="domain" description="Ig-like" evidence="1">
    <location>
        <begin position="47"/>
        <end position="133"/>
    </location>
</feature>
<accession>A0A1V9WYW9</accession>
<sequence length="164" mass="17790">MQNPQRILLNGCGHFSNVAHFRNLVSGGLSRGQQLSAGGELGVQRPPYFISEPPALFEFTAEKGAELHCIADGIPKPEISWRRLDNSEVDSSDAGVLLLHPISPAMYNQSVYSGFYRCVARNPLAVIASRLVNVLASEYVSTAPPSALRTPEIGKWKGPVPDAY</sequence>
<organism evidence="2 3">
    <name type="scientific">Tropilaelaps mercedesae</name>
    <dbReference type="NCBI Taxonomy" id="418985"/>
    <lineage>
        <taxon>Eukaryota</taxon>
        <taxon>Metazoa</taxon>
        <taxon>Ecdysozoa</taxon>
        <taxon>Arthropoda</taxon>
        <taxon>Chelicerata</taxon>
        <taxon>Arachnida</taxon>
        <taxon>Acari</taxon>
        <taxon>Parasitiformes</taxon>
        <taxon>Mesostigmata</taxon>
        <taxon>Gamasina</taxon>
        <taxon>Dermanyssoidea</taxon>
        <taxon>Laelapidae</taxon>
        <taxon>Tropilaelaps</taxon>
    </lineage>
</organism>
<evidence type="ECO:0000313" key="3">
    <source>
        <dbReference type="Proteomes" id="UP000192247"/>
    </source>
</evidence>
<dbReference type="InterPro" id="IPR036179">
    <property type="entry name" value="Ig-like_dom_sf"/>
</dbReference>
<dbReference type="SUPFAM" id="SSF48726">
    <property type="entry name" value="Immunoglobulin"/>
    <property type="match status" value="1"/>
</dbReference>
<name>A0A1V9WYW9_9ACAR</name>
<dbReference type="Pfam" id="PF13927">
    <property type="entry name" value="Ig_3"/>
    <property type="match status" value="1"/>
</dbReference>
<evidence type="ECO:0000259" key="1">
    <source>
        <dbReference type="PROSITE" id="PS50835"/>
    </source>
</evidence>
<dbReference type="InParanoid" id="A0A1V9WYW9"/>
<dbReference type="Proteomes" id="UP000192247">
    <property type="component" value="Unassembled WGS sequence"/>
</dbReference>
<proteinExistence type="predicted"/>
<dbReference type="PROSITE" id="PS50835">
    <property type="entry name" value="IG_LIKE"/>
    <property type="match status" value="1"/>
</dbReference>
<protein>
    <submittedName>
        <fullName evidence="2">Down syndrome cell adhesion molecule protein Dscam2-like</fullName>
    </submittedName>
</protein>
<dbReference type="OrthoDB" id="5985519at2759"/>
<keyword evidence="3" id="KW-1185">Reference proteome</keyword>